<accession>A0A165DDQ6</accession>
<gene>
    <name evidence="2" type="ORF">EXIGLDRAFT_294054</name>
</gene>
<evidence type="ECO:0000313" key="3">
    <source>
        <dbReference type="Proteomes" id="UP000077266"/>
    </source>
</evidence>
<sequence>MCQSVEGKNCCGSQRLRERESENGGGKLCPYCDDTLRRMQRRGQRRTEGVRGTQSRGVLDSTHTSRPESQRRPRSTTSTARRRGFDPMLPVERCYRALRRARFVVSRGWTSLNLTWGPPDRPGRAAAHQANHRGNQEGSSDVRARECGVQSGCERPANGRGVMVYRVLG</sequence>
<dbReference type="EMBL" id="KV426231">
    <property type="protein sequence ID" value="KZV84304.1"/>
    <property type="molecule type" value="Genomic_DNA"/>
</dbReference>
<organism evidence="2 3">
    <name type="scientific">Exidia glandulosa HHB12029</name>
    <dbReference type="NCBI Taxonomy" id="1314781"/>
    <lineage>
        <taxon>Eukaryota</taxon>
        <taxon>Fungi</taxon>
        <taxon>Dikarya</taxon>
        <taxon>Basidiomycota</taxon>
        <taxon>Agaricomycotina</taxon>
        <taxon>Agaricomycetes</taxon>
        <taxon>Auriculariales</taxon>
        <taxon>Exidiaceae</taxon>
        <taxon>Exidia</taxon>
    </lineage>
</organism>
<proteinExistence type="predicted"/>
<dbReference type="Proteomes" id="UP000077266">
    <property type="component" value="Unassembled WGS sequence"/>
</dbReference>
<evidence type="ECO:0000256" key="1">
    <source>
        <dbReference type="SAM" id="MobiDB-lite"/>
    </source>
</evidence>
<feature type="region of interest" description="Disordered" evidence="1">
    <location>
        <begin position="120"/>
        <end position="143"/>
    </location>
</feature>
<evidence type="ECO:0000313" key="2">
    <source>
        <dbReference type="EMBL" id="KZV84304.1"/>
    </source>
</evidence>
<reference evidence="2 3" key="1">
    <citation type="journal article" date="2016" name="Mol. Biol. Evol.">
        <title>Comparative Genomics of Early-Diverging Mushroom-Forming Fungi Provides Insights into the Origins of Lignocellulose Decay Capabilities.</title>
        <authorList>
            <person name="Nagy L.G."/>
            <person name="Riley R."/>
            <person name="Tritt A."/>
            <person name="Adam C."/>
            <person name="Daum C."/>
            <person name="Floudas D."/>
            <person name="Sun H."/>
            <person name="Yadav J.S."/>
            <person name="Pangilinan J."/>
            <person name="Larsson K.H."/>
            <person name="Matsuura K."/>
            <person name="Barry K."/>
            <person name="Labutti K."/>
            <person name="Kuo R."/>
            <person name="Ohm R.A."/>
            <person name="Bhattacharya S.S."/>
            <person name="Shirouzu T."/>
            <person name="Yoshinaga Y."/>
            <person name="Martin F.M."/>
            <person name="Grigoriev I.V."/>
            <person name="Hibbett D.S."/>
        </authorList>
    </citation>
    <scope>NUCLEOTIDE SEQUENCE [LARGE SCALE GENOMIC DNA]</scope>
    <source>
        <strain evidence="2 3">HHB12029</strain>
    </source>
</reference>
<protein>
    <submittedName>
        <fullName evidence="2">Uncharacterized protein</fullName>
    </submittedName>
</protein>
<name>A0A165DDQ6_EXIGL</name>
<keyword evidence="3" id="KW-1185">Reference proteome</keyword>
<dbReference type="InParanoid" id="A0A165DDQ6"/>
<dbReference type="AlphaFoldDB" id="A0A165DDQ6"/>
<feature type="region of interest" description="Disordered" evidence="1">
    <location>
        <begin position="40"/>
        <end position="85"/>
    </location>
</feature>